<keyword evidence="4" id="KW-1133">Transmembrane helix</keyword>
<evidence type="ECO:0000256" key="4">
    <source>
        <dbReference type="ARBA" id="ARBA00022989"/>
    </source>
</evidence>
<keyword evidence="3" id="KW-0677">Repeat</keyword>
<evidence type="ECO:0000313" key="9">
    <source>
        <dbReference type="Proteomes" id="UP000243745"/>
    </source>
</evidence>
<comment type="subcellular location">
    <subcellularLocation>
        <location evidence="1">Membrane</location>
        <topology evidence="1">Multi-pass membrane protein</topology>
    </subcellularLocation>
</comment>
<reference evidence="8 9" key="1">
    <citation type="submission" date="2016-10" db="EMBL/GenBank/DDBJ databases">
        <authorList>
            <person name="Varghese N."/>
            <person name="Submissions S."/>
        </authorList>
    </citation>
    <scope>NUCLEOTIDE SEQUENCE [LARGE SCALE GENOMIC DNA]</scope>
    <source>
        <strain evidence="8 9">DSM 1361</strain>
    </source>
</reference>
<dbReference type="GO" id="GO:0006816">
    <property type="term" value="P:calcium ion transport"/>
    <property type="evidence" value="ECO:0007669"/>
    <property type="project" value="TreeGrafter"/>
</dbReference>
<dbReference type="OrthoDB" id="9790784at2"/>
<feature type="signal peptide" evidence="6">
    <location>
        <begin position="1"/>
        <end position="19"/>
    </location>
</feature>
<accession>A0A662ZL54</accession>
<dbReference type="SUPFAM" id="SSF49299">
    <property type="entry name" value="PKD domain"/>
    <property type="match status" value="4"/>
</dbReference>
<dbReference type="InterPro" id="IPR035986">
    <property type="entry name" value="PKD_dom_sf"/>
</dbReference>
<dbReference type="RefSeq" id="WP_093143900.1">
    <property type="nucleotide sequence ID" value="NZ_FOXF01000085.1"/>
</dbReference>
<keyword evidence="2" id="KW-0812">Transmembrane</keyword>
<feature type="domain" description="PKD" evidence="7">
    <location>
        <begin position="547"/>
        <end position="599"/>
    </location>
</feature>
<evidence type="ECO:0000256" key="5">
    <source>
        <dbReference type="ARBA" id="ARBA00023136"/>
    </source>
</evidence>
<evidence type="ECO:0000256" key="1">
    <source>
        <dbReference type="ARBA" id="ARBA00004141"/>
    </source>
</evidence>
<dbReference type="AlphaFoldDB" id="A0A662ZL54"/>
<evidence type="ECO:0000256" key="3">
    <source>
        <dbReference type="ARBA" id="ARBA00022737"/>
    </source>
</evidence>
<proteinExistence type="predicted"/>
<name>A0A662ZL54_9GAMM</name>
<gene>
    <name evidence="8" type="ORF">SAMN02910344_02319</name>
</gene>
<dbReference type="EMBL" id="FOXF01000085">
    <property type="protein sequence ID" value="SFP79600.1"/>
    <property type="molecule type" value="Genomic_DNA"/>
</dbReference>
<dbReference type="PROSITE" id="PS50093">
    <property type="entry name" value="PKD"/>
    <property type="match status" value="4"/>
</dbReference>
<dbReference type="InterPro" id="IPR013783">
    <property type="entry name" value="Ig-like_fold"/>
</dbReference>
<evidence type="ECO:0000256" key="6">
    <source>
        <dbReference type="SAM" id="SignalP"/>
    </source>
</evidence>
<dbReference type="SMART" id="SM00089">
    <property type="entry name" value="PKD"/>
    <property type="match status" value="4"/>
</dbReference>
<dbReference type="Proteomes" id="UP000243745">
    <property type="component" value="Unassembled WGS sequence"/>
</dbReference>
<dbReference type="InterPro" id="IPR022409">
    <property type="entry name" value="PKD/Chitinase_dom"/>
</dbReference>
<dbReference type="GO" id="GO:0005886">
    <property type="term" value="C:plasma membrane"/>
    <property type="evidence" value="ECO:0007669"/>
    <property type="project" value="TreeGrafter"/>
</dbReference>
<dbReference type="GO" id="GO:0005261">
    <property type="term" value="F:monoatomic cation channel activity"/>
    <property type="evidence" value="ECO:0007669"/>
    <property type="project" value="TreeGrafter"/>
</dbReference>
<dbReference type="Gene3D" id="2.60.40.10">
    <property type="entry name" value="Immunoglobulins"/>
    <property type="match status" value="4"/>
</dbReference>
<dbReference type="CDD" id="cd00146">
    <property type="entry name" value="PKD"/>
    <property type="match status" value="4"/>
</dbReference>
<feature type="domain" description="PKD" evidence="7">
    <location>
        <begin position="457"/>
        <end position="516"/>
    </location>
</feature>
<dbReference type="InterPro" id="IPR000601">
    <property type="entry name" value="PKD_dom"/>
</dbReference>
<keyword evidence="6" id="KW-0732">Signal</keyword>
<protein>
    <submittedName>
        <fullName evidence="8">PKD repeat-containing protein</fullName>
    </submittedName>
</protein>
<feature type="domain" description="PKD" evidence="7">
    <location>
        <begin position="348"/>
        <end position="411"/>
    </location>
</feature>
<dbReference type="PROSITE" id="PS51257">
    <property type="entry name" value="PROKAR_LIPOPROTEIN"/>
    <property type="match status" value="1"/>
</dbReference>
<evidence type="ECO:0000259" key="7">
    <source>
        <dbReference type="PROSITE" id="PS50093"/>
    </source>
</evidence>
<feature type="chain" id="PRO_5024811760" evidence="6">
    <location>
        <begin position="20"/>
        <end position="611"/>
    </location>
</feature>
<dbReference type="PANTHER" id="PTHR46730:SF4">
    <property type="entry name" value="POLYCYSTIC KIDNEY DISEASE PROTEIN 1-LIKE 1"/>
    <property type="match status" value="1"/>
</dbReference>
<keyword evidence="5" id="KW-0472">Membrane</keyword>
<feature type="domain" description="PKD" evidence="7">
    <location>
        <begin position="273"/>
        <end position="336"/>
    </location>
</feature>
<dbReference type="PANTHER" id="PTHR46730">
    <property type="entry name" value="POLYCYSTIN-1"/>
    <property type="match status" value="1"/>
</dbReference>
<sequence>MYNLNKLTVALLTSAAVTACGGGSSSQEPGDVTEYSLEVHVNGQLNQTSAKALQSAGSSVYTVCLDTDLDNSCAGEATERQTDAGGFALIEWNTGTVSRETAQGGIVLAYPTDGSTEEVLKYQLNRQKTKSENNGKVVYTPLELNAVSNIQRILGQSDFADTIGAPENTDFAALDPNGSAVLKVLLNSFSGLGFGSKDTDNLDRVLLRTLIRNAYKVLAEAVNQSGDYDAIVEKVLENYRADDTSSPFHDLIPEPAPGPYPAAGFDYVTDKCSVTFTNKSTAAEGKTLSYVWKFGDGQTSTEKNPVHDYMKSGTYGVTLVVTDSVLKNETSRNVAVSCEDNPQPGNHPPVAEFIVSTDGLKVSFINASSDPDGDVLSYLWDFGDGTTSQEQDPVHTYESVSTFTVKLTVKDKEYEDVKIMSIFITGPLPPEPNNPPVAKFTFNDLSGGLVEFKNESTDPDAGDVLSYRWNFGDGAESVELSPRHQYAVSGDYRVSLTACDGKECSDAVTESIHVSVSPEPGPFPSVDFSYEIKDNGTVQFTVKSDDGDDGISYMWNFGDGASSTEKNPSHTYTEFGTYTVVLTVSDGTKSGSKSVSITIKDPDDVKLDCTL</sequence>
<evidence type="ECO:0000256" key="2">
    <source>
        <dbReference type="ARBA" id="ARBA00022692"/>
    </source>
</evidence>
<keyword evidence="9" id="KW-1185">Reference proteome</keyword>
<evidence type="ECO:0000313" key="8">
    <source>
        <dbReference type="EMBL" id="SFP79600.1"/>
    </source>
</evidence>
<organism evidence="8 9">
    <name type="scientific">Ruminobacter amylophilus</name>
    <dbReference type="NCBI Taxonomy" id="867"/>
    <lineage>
        <taxon>Bacteria</taxon>
        <taxon>Pseudomonadati</taxon>
        <taxon>Pseudomonadota</taxon>
        <taxon>Gammaproteobacteria</taxon>
        <taxon>Aeromonadales</taxon>
        <taxon>Succinivibrionaceae</taxon>
        <taxon>Ruminobacter</taxon>
    </lineage>
</organism>
<dbReference type="Pfam" id="PF18911">
    <property type="entry name" value="PKD_4"/>
    <property type="match status" value="4"/>
</dbReference>